<dbReference type="PRINTS" id="PR01282">
    <property type="entry name" value="COUPTNFACTOR"/>
</dbReference>
<evidence type="ECO:0000256" key="15">
    <source>
        <dbReference type="ARBA" id="ARBA00077248"/>
    </source>
</evidence>
<dbReference type="InterPro" id="IPR035500">
    <property type="entry name" value="NHR-like_dom_sf"/>
</dbReference>
<evidence type="ECO:0000256" key="14">
    <source>
        <dbReference type="ARBA" id="ARBA00074546"/>
    </source>
</evidence>
<keyword evidence="5 16" id="KW-0479">Metal-binding</keyword>
<dbReference type="GO" id="GO:0043565">
    <property type="term" value="F:sequence-specific DNA binding"/>
    <property type="evidence" value="ECO:0007669"/>
    <property type="project" value="InterPro"/>
</dbReference>
<evidence type="ECO:0000256" key="5">
    <source>
        <dbReference type="ARBA" id="ARBA00022723"/>
    </source>
</evidence>
<keyword evidence="7 16" id="KW-0862">Zinc</keyword>
<dbReference type="FunFam" id="1.10.565.10:FF:000020">
    <property type="entry name" value="Nuclear receptor subfamily 2 group F member 6"/>
    <property type="match status" value="1"/>
</dbReference>
<keyword evidence="9 16" id="KW-0238">DNA-binding</keyword>
<dbReference type="Gene3D" id="1.10.565.10">
    <property type="entry name" value="Retinoid X Receptor"/>
    <property type="match status" value="1"/>
</dbReference>
<dbReference type="GeneID" id="113111250"/>
<dbReference type="SMART" id="SM00430">
    <property type="entry name" value="HOLI"/>
    <property type="match status" value="1"/>
</dbReference>
<evidence type="ECO:0000256" key="11">
    <source>
        <dbReference type="ARBA" id="ARBA00023170"/>
    </source>
</evidence>
<evidence type="ECO:0000313" key="20">
    <source>
        <dbReference type="Proteomes" id="UP000515129"/>
    </source>
</evidence>
<keyword evidence="12 16" id="KW-0539">Nucleus</keyword>
<proteinExistence type="inferred from homology"/>
<dbReference type="PROSITE" id="PS00031">
    <property type="entry name" value="NUCLEAR_REC_DBD_1"/>
    <property type="match status" value="1"/>
</dbReference>
<evidence type="ECO:0000256" key="6">
    <source>
        <dbReference type="ARBA" id="ARBA00022771"/>
    </source>
</evidence>
<dbReference type="Pfam" id="PF00105">
    <property type="entry name" value="zf-C4"/>
    <property type="match status" value="1"/>
</dbReference>
<feature type="region of interest" description="Disordered" evidence="17">
    <location>
        <begin position="1"/>
        <end position="43"/>
    </location>
</feature>
<evidence type="ECO:0000256" key="1">
    <source>
        <dbReference type="ARBA" id="ARBA00004123"/>
    </source>
</evidence>
<dbReference type="FunFam" id="3.30.50.10:FF:000016">
    <property type="entry name" value="Nuclear receptor subfamily 2 group F member 1"/>
    <property type="match status" value="1"/>
</dbReference>
<gene>
    <name evidence="21" type="primary">LOC113111250</name>
</gene>
<evidence type="ECO:0000256" key="9">
    <source>
        <dbReference type="ARBA" id="ARBA00023125"/>
    </source>
</evidence>
<evidence type="ECO:0000256" key="7">
    <source>
        <dbReference type="ARBA" id="ARBA00022833"/>
    </source>
</evidence>
<name>A0A6P6QEA9_CARAU</name>
<feature type="domain" description="Nuclear receptor" evidence="18">
    <location>
        <begin position="50"/>
        <end position="125"/>
    </location>
</feature>
<comment type="similarity">
    <text evidence="2">Belongs to the nuclear hormone receptor family. NR2 subfamily.</text>
</comment>
<dbReference type="InterPro" id="IPR001723">
    <property type="entry name" value="Nuclear_hrmn_rcpt"/>
</dbReference>
<evidence type="ECO:0000256" key="2">
    <source>
        <dbReference type="ARBA" id="ARBA00006421"/>
    </source>
</evidence>
<dbReference type="InterPro" id="IPR050274">
    <property type="entry name" value="Nuclear_hormone_rcpt_NR2"/>
</dbReference>
<dbReference type="CDD" id="cd06948">
    <property type="entry name" value="NR_LBD_COUP-TF"/>
    <property type="match status" value="1"/>
</dbReference>
<keyword evidence="4" id="KW-0597">Phosphoprotein</keyword>
<dbReference type="GO" id="GO:0008270">
    <property type="term" value="F:zinc ion binding"/>
    <property type="evidence" value="ECO:0007669"/>
    <property type="project" value="UniProtKB-KW"/>
</dbReference>
<dbReference type="PROSITE" id="PS51843">
    <property type="entry name" value="NR_LBD"/>
    <property type="match status" value="1"/>
</dbReference>
<dbReference type="PROSITE" id="PS51030">
    <property type="entry name" value="NUCLEAR_REC_DBD_2"/>
    <property type="match status" value="1"/>
</dbReference>
<keyword evidence="11 16" id="KW-0675">Receptor</keyword>
<dbReference type="Pfam" id="PF00104">
    <property type="entry name" value="Hormone_recep"/>
    <property type="match status" value="1"/>
</dbReference>
<evidence type="ECO:0000313" key="21">
    <source>
        <dbReference type="RefSeq" id="XP_026131637.1"/>
    </source>
</evidence>
<dbReference type="Gene3D" id="3.30.50.10">
    <property type="entry name" value="Erythroid Transcription Factor GATA-1, subunit A"/>
    <property type="match status" value="1"/>
</dbReference>
<protein>
    <recommendedName>
        <fullName evidence="14">Nuclear receptor subfamily 2 group F member 6</fullName>
    </recommendedName>
    <alternativeName>
        <fullName evidence="15">V-erbA-related protein 2</fullName>
    </alternativeName>
</protein>
<dbReference type="GO" id="GO:0003700">
    <property type="term" value="F:DNA-binding transcription factor activity"/>
    <property type="evidence" value="ECO:0007669"/>
    <property type="project" value="InterPro"/>
</dbReference>
<evidence type="ECO:0000256" key="17">
    <source>
        <dbReference type="SAM" id="MobiDB-lite"/>
    </source>
</evidence>
<dbReference type="GO" id="GO:0000122">
    <property type="term" value="P:negative regulation of transcription by RNA polymerase II"/>
    <property type="evidence" value="ECO:0007669"/>
    <property type="project" value="UniProtKB-ARBA"/>
</dbReference>
<keyword evidence="20" id="KW-1185">Reference proteome</keyword>
<keyword evidence="10 16" id="KW-0804">Transcription</keyword>
<evidence type="ECO:0000259" key="19">
    <source>
        <dbReference type="PROSITE" id="PS51843"/>
    </source>
</evidence>
<evidence type="ECO:0000256" key="13">
    <source>
        <dbReference type="ARBA" id="ARBA00065553"/>
    </source>
</evidence>
<organism evidence="20 21">
    <name type="scientific">Carassius auratus</name>
    <name type="common">Goldfish</name>
    <dbReference type="NCBI Taxonomy" id="7957"/>
    <lineage>
        <taxon>Eukaryota</taxon>
        <taxon>Metazoa</taxon>
        <taxon>Chordata</taxon>
        <taxon>Craniata</taxon>
        <taxon>Vertebrata</taxon>
        <taxon>Euteleostomi</taxon>
        <taxon>Actinopterygii</taxon>
        <taxon>Neopterygii</taxon>
        <taxon>Teleostei</taxon>
        <taxon>Ostariophysi</taxon>
        <taxon>Cypriniformes</taxon>
        <taxon>Cyprinidae</taxon>
        <taxon>Cyprininae</taxon>
        <taxon>Carassius</taxon>
    </lineage>
</organism>
<evidence type="ECO:0000256" key="10">
    <source>
        <dbReference type="ARBA" id="ARBA00023163"/>
    </source>
</evidence>
<dbReference type="SMART" id="SM00399">
    <property type="entry name" value="ZnF_C4"/>
    <property type="match status" value="1"/>
</dbReference>
<evidence type="ECO:0000259" key="18">
    <source>
        <dbReference type="PROSITE" id="PS51030"/>
    </source>
</evidence>
<evidence type="ECO:0000256" key="12">
    <source>
        <dbReference type="ARBA" id="ARBA00023242"/>
    </source>
</evidence>
<evidence type="ECO:0000256" key="16">
    <source>
        <dbReference type="RuleBase" id="RU004334"/>
    </source>
</evidence>
<dbReference type="PRINTS" id="PR00398">
    <property type="entry name" value="STRDHORMONER"/>
</dbReference>
<comment type="subunit">
    <text evidence="13">Binds DNA as dimer; homodimer and heterodimer with NR2F2 and probably NR2F1. Interacts with THRB.</text>
</comment>
<dbReference type="InterPro" id="IPR000536">
    <property type="entry name" value="Nucl_hrmn_rcpt_lig-bd"/>
</dbReference>
<dbReference type="AlphaFoldDB" id="A0A6P6QEA9"/>
<evidence type="ECO:0000256" key="4">
    <source>
        <dbReference type="ARBA" id="ARBA00022553"/>
    </source>
</evidence>
<dbReference type="CDD" id="cd06958">
    <property type="entry name" value="NR_DBD_COUP_TF"/>
    <property type="match status" value="1"/>
</dbReference>
<comment type="subcellular location">
    <subcellularLocation>
        <location evidence="1 16">Nucleus</location>
    </subcellularLocation>
</comment>
<accession>A0A6P6QEA9</accession>
<feature type="domain" description="NR LBD" evidence="19">
    <location>
        <begin position="162"/>
        <end position="393"/>
    </location>
</feature>
<reference evidence="21" key="1">
    <citation type="submission" date="2025-08" db="UniProtKB">
        <authorList>
            <consortium name="RefSeq"/>
        </authorList>
    </citation>
    <scope>IDENTIFICATION</scope>
    <source>
        <strain evidence="21">Wakin</strain>
        <tissue evidence="21">Muscle</tissue>
    </source>
</reference>
<dbReference type="Proteomes" id="UP000515129">
    <property type="component" value="Chromosome 11"/>
</dbReference>
<dbReference type="SUPFAM" id="SSF48508">
    <property type="entry name" value="Nuclear receptor ligand-binding domain"/>
    <property type="match status" value="1"/>
</dbReference>
<keyword evidence="6 16" id="KW-0863">Zinc-finger</keyword>
<dbReference type="GO" id="GO:0005634">
    <property type="term" value="C:nucleus"/>
    <property type="evidence" value="ECO:0007669"/>
    <property type="project" value="UniProtKB-SubCell"/>
</dbReference>
<dbReference type="RefSeq" id="XP_026131637.1">
    <property type="nucleotide sequence ID" value="XM_026275852.1"/>
</dbReference>
<dbReference type="PRINTS" id="PR00047">
    <property type="entry name" value="STROIDFINGER"/>
</dbReference>
<dbReference type="PANTHER" id="PTHR24083">
    <property type="entry name" value="NUCLEAR HORMONE RECEPTOR"/>
    <property type="match status" value="1"/>
</dbReference>
<dbReference type="SUPFAM" id="SSF57716">
    <property type="entry name" value="Glucocorticoid receptor-like (DNA-binding domain)"/>
    <property type="match status" value="1"/>
</dbReference>
<keyword evidence="8 16" id="KW-0805">Transcription regulation</keyword>
<evidence type="ECO:0000256" key="8">
    <source>
        <dbReference type="ARBA" id="ARBA00023015"/>
    </source>
</evidence>
<evidence type="ECO:0000256" key="3">
    <source>
        <dbReference type="ARBA" id="ARBA00022491"/>
    </source>
</evidence>
<sequence>MAMVSGGWANPNGSANGLGEKGYLRGEEENSSPRVGNSDAEGGEEDKACVVDCVVCGDKSSGKHYGVFTCEGCKSFFKRSIRRNLNYTCRSNRECQIDQHHRNQCQYCRLKKCFRVGMRKEAVQRGRIPPSHAGISPASMVGAGGDVGGGQGMGAEFFNGQPVSEFISQLLRAEPYPNSRYGAQCGQQLPGGNSSVMGIDNICELAARLLFSTIEWVRNIPFFPELPVSEQVALLRLSWSELFILNAAQSALPLHTAPLLAAAGFHSSPMPADRVVSFMDQVRVFQDQVDKLTRLQVDSAEYSCLKAIALFSPDACGLSDPVHIESLQEKAQVALNEYERMQYPGQPQRFGRLLLRLPALRAVPANLISQLFFMRLVGKTPIETLIRDMQLSGSSINWPYVPGQ</sequence>
<dbReference type="InterPro" id="IPR001628">
    <property type="entry name" value="Znf_hrmn_rcpt"/>
</dbReference>
<dbReference type="InterPro" id="IPR013088">
    <property type="entry name" value="Znf_NHR/GATA"/>
</dbReference>
<keyword evidence="3" id="KW-0678">Repressor</keyword>